<dbReference type="NCBIfam" id="TIGR01460">
    <property type="entry name" value="HAD-SF-IIA"/>
    <property type="match status" value="1"/>
</dbReference>
<dbReference type="EMBL" id="JAVJAF010000001">
    <property type="protein sequence ID" value="MDR6233624.1"/>
    <property type="molecule type" value="Genomic_DNA"/>
</dbReference>
<gene>
    <name evidence="1" type="ORF">QE440_001365</name>
</gene>
<dbReference type="Pfam" id="PF13242">
    <property type="entry name" value="Hydrolase_like"/>
    <property type="match status" value="1"/>
</dbReference>
<dbReference type="PANTHER" id="PTHR19288">
    <property type="entry name" value="4-NITROPHENYLPHOSPHATASE-RELATED"/>
    <property type="match status" value="1"/>
</dbReference>
<reference evidence="1" key="1">
    <citation type="submission" date="2023-08" db="EMBL/GenBank/DDBJ databases">
        <title>Functional and genomic diversity of the sorghum phyllosphere microbiome.</title>
        <authorList>
            <person name="Shade A."/>
        </authorList>
    </citation>
    <scope>NUCLEOTIDE SEQUENCE</scope>
    <source>
        <strain evidence="1">SORGH_AS_0201</strain>
    </source>
</reference>
<evidence type="ECO:0000313" key="1">
    <source>
        <dbReference type="EMBL" id="MDR6233624.1"/>
    </source>
</evidence>
<proteinExistence type="predicted"/>
<protein>
    <submittedName>
        <fullName evidence="1">HAD superfamily hydrolase (TIGR01459 family)</fullName>
    </submittedName>
</protein>
<dbReference type="Pfam" id="PF13344">
    <property type="entry name" value="Hydrolase_6"/>
    <property type="match status" value="1"/>
</dbReference>
<dbReference type="PANTHER" id="PTHR19288:SF90">
    <property type="entry name" value="OS08G0542600 PROTEIN"/>
    <property type="match status" value="1"/>
</dbReference>
<dbReference type="RefSeq" id="WP_309756703.1">
    <property type="nucleotide sequence ID" value="NZ_JAVJAF010000001.1"/>
</dbReference>
<name>A0AAJ2EVI8_9PSED</name>
<organism evidence="1 2">
    <name type="scientific">Pseudomonas oryzihabitans</name>
    <dbReference type="NCBI Taxonomy" id="47885"/>
    <lineage>
        <taxon>Bacteria</taxon>
        <taxon>Pseudomonadati</taxon>
        <taxon>Pseudomonadota</taxon>
        <taxon>Gammaproteobacteria</taxon>
        <taxon>Pseudomonadales</taxon>
        <taxon>Pseudomonadaceae</taxon>
        <taxon>Pseudomonas</taxon>
    </lineage>
</organism>
<dbReference type="GO" id="GO:0016791">
    <property type="term" value="F:phosphatase activity"/>
    <property type="evidence" value="ECO:0007669"/>
    <property type="project" value="TreeGrafter"/>
</dbReference>
<dbReference type="GO" id="GO:0005737">
    <property type="term" value="C:cytoplasm"/>
    <property type="evidence" value="ECO:0007669"/>
    <property type="project" value="TreeGrafter"/>
</dbReference>
<evidence type="ECO:0000313" key="2">
    <source>
        <dbReference type="Proteomes" id="UP001268036"/>
    </source>
</evidence>
<dbReference type="InterPro" id="IPR006356">
    <property type="entry name" value="HAD-SF_hydro_IIA_hyp3"/>
</dbReference>
<dbReference type="InterPro" id="IPR006357">
    <property type="entry name" value="HAD-SF_hydro_IIA"/>
</dbReference>
<sequence>MTSPTLLRLDQLDEALAVYDGFILDLWGVLIDGYETFPGARAWLERRAAEGKPVWFLSNASRDAEGMAEELVKLGVPRELFAGVTTSGQLAIDAFLKDPTFTQGGIYLSGPGTGQVGWPAVIRERFVDDIDQAAIILGVGSFPEDELEARFAPLAGALDKPFLCANPDRNVVSGGLPCYAAGKLADRFAELGGAVTWYGKPDPYAYRCAARELGERGASRLLFVGDSLVTDVPGAVAAEIDCLWLAATGIHREALGLEFNQEPTREGLEALLDQHGERPRFAAAGLA</sequence>
<dbReference type="InterPro" id="IPR036412">
    <property type="entry name" value="HAD-like_sf"/>
</dbReference>
<dbReference type="Gene3D" id="3.40.50.1000">
    <property type="entry name" value="HAD superfamily/HAD-like"/>
    <property type="match status" value="2"/>
</dbReference>
<accession>A0AAJ2EVI8</accession>
<dbReference type="InterPro" id="IPR023214">
    <property type="entry name" value="HAD_sf"/>
</dbReference>
<keyword evidence="1" id="KW-0378">Hydrolase</keyword>
<dbReference type="AlphaFoldDB" id="A0AAJ2EVI8"/>
<dbReference type="SUPFAM" id="SSF56784">
    <property type="entry name" value="HAD-like"/>
    <property type="match status" value="1"/>
</dbReference>
<comment type="caution">
    <text evidence="1">The sequence shown here is derived from an EMBL/GenBank/DDBJ whole genome shotgun (WGS) entry which is preliminary data.</text>
</comment>
<dbReference type="NCBIfam" id="TIGR01459">
    <property type="entry name" value="HAD-SF-IIA-hyp4"/>
    <property type="match status" value="1"/>
</dbReference>
<dbReference type="Proteomes" id="UP001268036">
    <property type="component" value="Unassembled WGS sequence"/>
</dbReference>